<dbReference type="Proteomes" id="UP000053555">
    <property type="component" value="Unassembled WGS sequence"/>
</dbReference>
<name>A0A0B2R9U6_GLYSO</name>
<reference evidence="1" key="1">
    <citation type="submission" date="2014-07" db="EMBL/GenBank/DDBJ databases">
        <title>Identification of a novel salt tolerance gene in wild soybean by whole-genome sequencing.</title>
        <authorList>
            <person name="Lam H.-M."/>
            <person name="Qi X."/>
            <person name="Li M.-W."/>
            <person name="Liu X."/>
            <person name="Xie M."/>
            <person name="Ni M."/>
            <person name="Xu X."/>
        </authorList>
    </citation>
    <scope>NUCLEOTIDE SEQUENCE [LARGE SCALE GENOMIC DNA]</scope>
    <source>
        <tissue evidence="1">Root</tissue>
    </source>
</reference>
<evidence type="ECO:0000313" key="1">
    <source>
        <dbReference type="EMBL" id="KHN28532.1"/>
    </source>
</evidence>
<organism evidence="1">
    <name type="scientific">Glycine soja</name>
    <name type="common">Wild soybean</name>
    <dbReference type="NCBI Taxonomy" id="3848"/>
    <lineage>
        <taxon>Eukaryota</taxon>
        <taxon>Viridiplantae</taxon>
        <taxon>Streptophyta</taxon>
        <taxon>Embryophyta</taxon>
        <taxon>Tracheophyta</taxon>
        <taxon>Spermatophyta</taxon>
        <taxon>Magnoliopsida</taxon>
        <taxon>eudicotyledons</taxon>
        <taxon>Gunneridae</taxon>
        <taxon>Pentapetalae</taxon>
        <taxon>rosids</taxon>
        <taxon>fabids</taxon>
        <taxon>Fabales</taxon>
        <taxon>Fabaceae</taxon>
        <taxon>Papilionoideae</taxon>
        <taxon>50 kb inversion clade</taxon>
        <taxon>NPAAA clade</taxon>
        <taxon>indigoferoid/millettioid clade</taxon>
        <taxon>Phaseoleae</taxon>
        <taxon>Glycine</taxon>
        <taxon>Glycine subgen. Soja</taxon>
    </lineage>
</organism>
<accession>A0A0B2R9U6</accession>
<sequence length="70" mass="8090">MEVSGDTRLATTTMHPDLQNLDLVFSGWEENDQNERHHPRLQTFDSPFQIPSSPKINLLSLLSINDEQFH</sequence>
<protein>
    <submittedName>
        <fullName evidence="1">Uncharacterized protein</fullName>
    </submittedName>
</protein>
<dbReference type="AlphaFoldDB" id="A0A0B2R9U6"/>
<dbReference type="EMBL" id="KN652614">
    <property type="protein sequence ID" value="KHN28532.1"/>
    <property type="molecule type" value="Genomic_DNA"/>
</dbReference>
<gene>
    <name evidence="1" type="ORF">glysoja_029359</name>
</gene>
<proteinExistence type="predicted"/>